<dbReference type="SMART" id="SM00382">
    <property type="entry name" value="AAA"/>
    <property type="match status" value="1"/>
</dbReference>
<evidence type="ECO:0000256" key="2">
    <source>
        <dbReference type="ARBA" id="ARBA00022741"/>
    </source>
</evidence>
<sequence length="319" mass="34970">MYAIANLQIGYGRRVLSTLDRVTVEPSEFICLLGRNGQGKSTLLRTLAGFIPAISGEARLDDRPVRAWPTAERARKVAVVLTDRPQVGALRVRELVEMGRQPYTGWTGALSDEDRAIATEALEQVEGEHLRDRFVDSLSDGERQRVMIARALAQRPQVMLLDEITAFLDLPSRVTITATLRRIAHETGVSIILSSHDLELSLNAADRIWLLPGHGRFIDGAPEDVALSGAIGEAFDQANLVFSLQSGRFETRGAARGAVFIDAVDTTAVWLARYVERMGFVTSTGEGSADLVIRHSPRGYSVNGETYSSIRDLSRAIGR</sequence>
<dbReference type="GO" id="GO:0005524">
    <property type="term" value="F:ATP binding"/>
    <property type="evidence" value="ECO:0007669"/>
    <property type="project" value="UniProtKB-KW"/>
</dbReference>
<comment type="caution">
    <text evidence="7">The sequence shown here is derived from an EMBL/GenBank/DDBJ whole genome shotgun (WGS) entry which is preliminary data.</text>
</comment>
<keyword evidence="2" id="KW-0547">Nucleotide-binding</keyword>
<feature type="domain" description="ABC transporter" evidence="6">
    <location>
        <begin position="2"/>
        <end position="238"/>
    </location>
</feature>
<keyword evidence="3 7" id="KW-0067">ATP-binding</keyword>
<organism evidence="7 8">
    <name type="scientific">Brevundimonas intermedia</name>
    <dbReference type="NCBI Taxonomy" id="74315"/>
    <lineage>
        <taxon>Bacteria</taxon>
        <taxon>Pseudomonadati</taxon>
        <taxon>Pseudomonadota</taxon>
        <taxon>Alphaproteobacteria</taxon>
        <taxon>Caulobacterales</taxon>
        <taxon>Caulobacteraceae</taxon>
        <taxon>Brevundimonas</taxon>
    </lineage>
</organism>
<evidence type="ECO:0000259" key="6">
    <source>
        <dbReference type="PROSITE" id="PS50893"/>
    </source>
</evidence>
<dbReference type="PROSITE" id="PS50893">
    <property type="entry name" value="ABC_TRANSPORTER_2"/>
    <property type="match status" value="1"/>
</dbReference>
<comment type="function">
    <text evidence="5">Part of the ABC transporter complex HmuTUV involved in hemin import. Responsible for energy coupling to the transport system.</text>
</comment>
<evidence type="ECO:0000256" key="1">
    <source>
        <dbReference type="ARBA" id="ARBA00022448"/>
    </source>
</evidence>
<dbReference type="OrthoDB" id="9806149at2"/>
<keyword evidence="1" id="KW-0813">Transport</keyword>
<evidence type="ECO:0000256" key="5">
    <source>
        <dbReference type="ARBA" id="ARBA00037066"/>
    </source>
</evidence>
<dbReference type="InterPro" id="IPR003439">
    <property type="entry name" value="ABC_transporter-like_ATP-bd"/>
</dbReference>
<dbReference type="CDD" id="cd03214">
    <property type="entry name" value="ABC_Iron-Siderophores_B12_Hemin"/>
    <property type="match status" value="1"/>
</dbReference>
<dbReference type="Pfam" id="PF00005">
    <property type="entry name" value="ABC_tran"/>
    <property type="match status" value="1"/>
</dbReference>
<dbReference type="InterPro" id="IPR027417">
    <property type="entry name" value="P-loop_NTPase"/>
</dbReference>
<proteinExistence type="predicted"/>
<evidence type="ECO:0000313" key="8">
    <source>
        <dbReference type="Proteomes" id="UP000298216"/>
    </source>
</evidence>
<gene>
    <name evidence="7" type="ORF">EGY25_15055</name>
</gene>
<evidence type="ECO:0000313" key="7">
    <source>
        <dbReference type="EMBL" id="TFW11006.1"/>
    </source>
</evidence>
<dbReference type="InterPro" id="IPR003593">
    <property type="entry name" value="AAA+_ATPase"/>
</dbReference>
<keyword evidence="4" id="KW-1278">Translocase</keyword>
<keyword evidence="8" id="KW-1185">Reference proteome</keyword>
<dbReference type="SUPFAM" id="SSF52540">
    <property type="entry name" value="P-loop containing nucleoside triphosphate hydrolases"/>
    <property type="match status" value="1"/>
</dbReference>
<accession>A0A4Y9RT85</accession>
<protein>
    <submittedName>
        <fullName evidence="7">ABC transporter ATP-binding protein</fullName>
    </submittedName>
</protein>
<dbReference type="Gene3D" id="3.40.50.300">
    <property type="entry name" value="P-loop containing nucleotide triphosphate hydrolases"/>
    <property type="match status" value="1"/>
</dbReference>
<dbReference type="RefSeq" id="WP_135195834.1">
    <property type="nucleotide sequence ID" value="NZ_SPVH01000007.1"/>
</dbReference>
<reference evidence="7 8" key="1">
    <citation type="submission" date="2019-03" db="EMBL/GenBank/DDBJ databases">
        <title>Draft genome of Brevundimonas sp. a heavy metal resistant soil bacteria.</title>
        <authorList>
            <person name="Soto J."/>
        </authorList>
    </citation>
    <scope>NUCLEOTIDE SEQUENCE [LARGE SCALE GENOMIC DNA]</scope>
    <source>
        <strain evidence="7 8">B-10</strain>
    </source>
</reference>
<name>A0A4Y9RT85_9CAUL</name>
<evidence type="ECO:0000256" key="3">
    <source>
        <dbReference type="ARBA" id="ARBA00022840"/>
    </source>
</evidence>
<dbReference type="Proteomes" id="UP000298216">
    <property type="component" value="Unassembled WGS sequence"/>
</dbReference>
<dbReference type="PANTHER" id="PTHR42794">
    <property type="entry name" value="HEMIN IMPORT ATP-BINDING PROTEIN HMUV"/>
    <property type="match status" value="1"/>
</dbReference>
<dbReference type="EMBL" id="SPVH01000007">
    <property type="protein sequence ID" value="TFW11006.1"/>
    <property type="molecule type" value="Genomic_DNA"/>
</dbReference>
<evidence type="ECO:0000256" key="4">
    <source>
        <dbReference type="ARBA" id="ARBA00022967"/>
    </source>
</evidence>
<dbReference type="PANTHER" id="PTHR42794:SF1">
    <property type="entry name" value="HEMIN IMPORT ATP-BINDING PROTEIN HMUV"/>
    <property type="match status" value="1"/>
</dbReference>
<dbReference type="AlphaFoldDB" id="A0A4Y9RT85"/>
<dbReference type="GO" id="GO:0016887">
    <property type="term" value="F:ATP hydrolysis activity"/>
    <property type="evidence" value="ECO:0007669"/>
    <property type="project" value="InterPro"/>
</dbReference>